<dbReference type="SMART" id="SM00418">
    <property type="entry name" value="HTH_ARSR"/>
    <property type="match status" value="1"/>
</dbReference>
<protein>
    <submittedName>
        <fullName evidence="2">Metalloregulator ArsR/SmtB family transcription factor</fullName>
    </submittedName>
</protein>
<feature type="domain" description="HTH arsR-type" evidence="1">
    <location>
        <begin position="1"/>
        <end position="89"/>
    </location>
</feature>
<dbReference type="SUPFAM" id="SSF46785">
    <property type="entry name" value="Winged helix' DNA-binding domain"/>
    <property type="match status" value="1"/>
</dbReference>
<dbReference type="PRINTS" id="PR00778">
    <property type="entry name" value="HTHARSR"/>
</dbReference>
<dbReference type="Gene3D" id="1.10.10.10">
    <property type="entry name" value="Winged helix-like DNA-binding domain superfamily/Winged helix DNA-binding domain"/>
    <property type="match status" value="1"/>
</dbReference>
<dbReference type="PROSITE" id="PS50987">
    <property type="entry name" value="HTH_ARSR_2"/>
    <property type="match status" value="1"/>
</dbReference>
<gene>
    <name evidence="2" type="ORF">ABV408_13905</name>
</gene>
<dbReference type="InterPro" id="IPR001845">
    <property type="entry name" value="HTH_ArsR_DNA-bd_dom"/>
</dbReference>
<dbReference type="InterPro" id="IPR011991">
    <property type="entry name" value="ArsR-like_HTH"/>
</dbReference>
<name>A0AB74UAP4_9GAMM</name>
<organism evidence="2">
    <name type="scientific">Salinicola endophyticus</name>
    <dbReference type="NCBI Taxonomy" id="1949083"/>
    <lineage>
        <taxon>Bacteria</taxon>
        <taxon>Pseudomonadati</taxon>
        <taxon>Pseudomonadota</taxon>
        <taxon>Gammaproteobacteria</taxon>
        <taxon>Oceanospirillales</taxon>
        <taxon>Halomonadaceae</taxon>
        <taxon>Salinicola</taxon>
    </lineage>
</organism>
<dbReference type="InterPro" id="IPR036390">
    <property type="entry name" value="WH_DNA-bd_sf"/>
</dbReference>
<proteinExistence type="predicted"/>
<dbReference type="InterPro" id="IPR036388">
    <property type="entry name" value="WH-like_DNA-bd_sf"/>
</dbReference>
<reference evidence="2" key="1">
    <citation type="submission" date="2024-06" db="EMBL/GenBank/DDBJ databases">
        <title>Complete genome of Salinicola endophyticus HNIBRBA4755.</title>
        <authorList>
            <person name="Shin S.Y."/>
            <person name="Kang H."/>
            <person name="Song J."/>
        </authorList>
    </citation>
    <scope>NUCLEOTIDE SEQUENCE</scope>
    <source>
        <strain evidence="2">HNIBRBA4755</strain>
    </source>
</reference>
<dbReference type="PANTHER" id="PTHR38600">
    <property type="entry name" value="TRANSCRIPTIONAL REGULATORY PROTEIN"/>
    <property type="match status" value="1"/>
</dbReference>
<dbReference type="PANTHER" id="PTHR38600:SF2">
    <property type="entry name" value="SLL0088 PROTEIN"/>
    <property type="match status" value="1"/>
</dbReference>
<accession>A0AB74UAP4</accession>
<dbReference type="RefSeq" id="WP_353979512.1">
    <property type="nucleotide sequence ID" value="NZ_CP159578.1"/>
</dbReference>
<sequence length="105" mass="12213">MNEATIFHALADPNRRALLDRLRLAELNATELRQGLGISQPAVSQHVAVLRQAGLIMSSRQGRQVRYRIDPDGLRPLLDWLQRYQSFWPQRLDNLQTLLEEMKHE</sequence>
<evidence type="ECO:0000313" key="2">
    <source>
        <dbReference type="EMBL" id="XCJ78524.1"/>
    </source>
</evidence>
<evidence type="ECO:0000259" key="1">
    <source>
        <dbReference type="PROSITE" id="PS50987"/>
    </source>
</evidence>
<dbReference type="GO" id="GO:0003700">
    <property type="term" value="F:DNA-binding transcription factor activity"/>
    <property type="evidence" value="ECO:0007669"/>
    <property type="project" value="InterPro"/>
</dbReference>
<dbReference type="AlphaFoldDB" id="A0AB74UAP4"/>
<dbReference type="Pfam" id="PF12840">
    <property type="entry name" value="HTH_20"/>
    <property type="match status" value="1"/>
</dbReference>
<dbReference type="EMBL" id="CP159578">
    <property type="protein sequence ID" value="XCJ78524.1"/>
    <property type="molecule type" value="Genomic_DNA"/>
</dbReference>
<dbReference type="CDD" id="cd00090">
    <property type="entry name" value="HTH_ARSR"/>
    <property type="match status" value="1"/>
</dbReference>
<dbReference type="NCBIfam" id="NF033788">
    <property type="entry name" value="HTH_metalloreg"/>
    <property type="match status" value="1"/>
</dbReference>